<evidence type="ECO:0000313" key="3">
    <source>
        <dbReference type="Proteomes" id="UP001196413"/>
    </source>
</evidence>
<gene>
    <name evidence="2" type="ORF">KIN20_000144</name>
</gene>
<name>A0AAD5QFD9_PARTN</name>
<evidence type="ECO:0000313" key="2">
    <source>
        <dbReference type="EMBL" id="KAJ1345580.1"/>
    </source>
</evidence>
<proteinExistence type="predicted"/>
<feature type="region of interest" description="Disordered" evidence="1">
    <location>
        <begin position="24"/>
        <end position="64"/>
    </location>
</feature>
<keyword evidence="3" id="KW-1185">Reference proteome</keyword>
<comment type="caution">
    <text evidence="2">The sequence shown here is derived from an EMBL/GenBank/DDBJ whole genome shotgun (WGS) entry which is preliminary data.</text>
</comment>
<dbReference type="EMBL" id="JAHQIW010000023">
    <property type="protein sequence ID" value="KAJ1345580.1"/>
    <property type="molecule type" value="Genomic_DNA"/>
</dbReference>
<dbReference type="AlphaFoldDB" id="A0AAD5QFD9"/>
<organism evidence="2 3">
    <name type="scientific">Parelaphostrongylus tenuis</name>
    <name type="common">Meningeal worm</name>
    <dbReference type="NCBI Taxonomy" id="148309"/>
    <lineage>
        <taxon>Eukaryota</taxon>
        <taxon>Metazoa</taxon>
        <taxon>Ecdysozoa</taxon>
        <taxon>Nematoda</taxon>
        <taxon>Chromadorea</taxon>
        <taxon>Rhabditida</taxon>
        <taxon>Rhabditina</taxon>
        <taxon>Rhabditomorpha</taxon>
        <taxon>Strongyloidea</taxon>
        <taxon>Metastrongylidae</taxon>
        <taxon>Parelaphostrongylus</taxon>
    </lineage>
</organism>
<protein>
    <submittedName>
        <fullName evidence="2">Uncharacterized protein</fullName>
    </submittedName>
</protein>
<evidence type="ECO:0000256" key="1">
    <source>
        <dbReference type="SAM" id="MobiDB-lite"/>
    </source>
</evidence>
<accession>A0AAD5QFD9</accession>
<reference evidence="2" key="1">
    <citation type="submission" date="2021-06" db="EMBL/GenBank/DDBJ databases">
        <title>Parelaphostrongylus tenuis whole genome reference sequence.</title>
        <authorList>
            <person name="Garwood T.J."/>
            <person name="Larsen P.A."/>
            <person name="Fountain-Jones N.M."/>
            <person name="Garbe J.R."/>
            <person name="Macchietto M.G."/>
            <person name="Kania S.A."/>
            <person name="Gerhold R.W."/>
            <person name="Richards J.E."/>
            <person name="Wolf T.M."/>
        </authorList>
    </citation>
    <scope>NUCLEOTIDE SEQUENCE</scope>
    <source>
        <strain evidence="2">MNPRO001-30</strain>
        <tissue evidence="2">Meninges</tissue>
    </source>
</reference>
<sequence>MDGSPPHMASYEYKRTERRVARATRYHKGSSARKELNKPRVCAADSQPPRSRREPRSCHGGFCD</sequence>
<dbReference type="Proteomes" id="UP001196413">
    <property type="component" value="Unassembled WGS sequence"/>
</dbReference>